<name>A0ACB6R518_9PLEO</name>
<organism evidence="1 2">
    <name type="scientific">Lindgomyces ingoldianus</name>
    <dbReference type="NCBI Taxonomy" id="673940"/>
    <lineage>
        <taxon>Eukaryota</taxon>
        <taxon>Fungi</taxon>
        <taxon>Dikarya</taxon>
        <taxon>Ascomycota</taxon>
        <taxon>Pezizomycotina</taxon>
        <taxon>Dothideomycetes</taxon>
        <taxon>Pleosporomycetidae</taxon>
        <taxon>Pleosporales</taxon>
        <taxon>Lindgomycetaceae</taxon>
        <taxon>Lindgomyces</taxon>
    </lineage>
</organism>
<protein>
    <submittedName>
        <fullName evidence="1">WD40 repeat-like protein</fullName>
    </submittedName>
</protein>
<reference evidence="1" key="1">
    <citation type="journal article" date="2020" name="Stud. Mycol.">
        <title>101 Dothideomycetes genomes: a test case for predicting lifestyles and emergence of pathogens.</title>
        <authorList>
            <person name="Haridas S."/>
            <person name="Albert R."/>
            <person name="Binder M."/>
            <person name="Bloem J."/>
            <person name="Labutti K."/>
            <person name="Salamov A."/>
            <person name="Andreopoulos B."/>
            <person name="Baker S."/>
            <person name="Barry K."/>
            <person name="Bills G."/>
            <person name="Bluhm B."/>
            <person name="Cannon C."/>
            <person name="Castanera R."/>
            <person name="Culley D."/>
            <person name="Daum C."/>
            <person name="Ezra D."/>
            <person name="Gonzalez J."/>
            <person name="Henrissat B."/>
            <person name="Kuo A."/>
            <person name="Liang C."/>
            <person name="Lipzen A."/>
            <person name="Lutzoni F."/>
            <person name="Magnuson J."/>
            <person name="Mondo S."/>
            <person name="Nolan M."/>
            <person name="Ohm R."/>
            <person name="Pangilinan J."/>
            <person name="Park H.-J."/>
            <person name="Ramirez L."/>
            <person name="Alfaro M."/>
            <person name="Sun H."/>
            <person name="Tritt A."/>
            <person name="Yoshinaga Y."/>
            <person name="Zwiers L.-H."/>
            <person name="Turgeon B."/>
            <person name="Goodwin S."/>
            <person name="Spatafora J."/>
            <person name="Crous P."/>
            <person name="Grigoriev I."/>
        </authorList>
    </citation>
    <scope>NUCLEOTIDE SEQUENCE</scope>
    <source>
        <strain evidence="1">ATCC 200398</strain>
    </source>
</reference>
<evidence type="ECO:0000313" key="2">
    <source>
        <dbReference type="Proteomes" id="UP000799755"/>
    </source>
</evidence>
<proteinExistence type="predicted"/>
<accession>A0ACB6R518</accession>
<sequence length="580" mass="63101">MATEHRSSLLPPAQPSYIFRGHTAHIHSVQIVHQNTRLLTGDADGWIVYWKFESKRPVAVWRAHDAAILGTAEWGCDKVITHGRDNALRIWQLRATDEPNLSSVLPADRSTVHRPKPWLLHSLPVNTLNFCAFSMCHKRPADASSARSSDTILVAVPARDDRKIEVYQFPDEKLASVVPRVQPQDTGMVMTVKITHHKTSKRVMVIAGYEGGFTAVHLLGLNSQSRPQATRPSGPTLAQTIYLSQPHNQPVLSLDASPDAKTYFTSSADAVVTAHRLPELPLNIDHEESTSNVADALNPALSIPIVVEPPSLQPPLSTAKQAAPPAKAAHQTRQRNWSQFSIPSSSTLETSSQVPASSDLAEPTEESPANSASLVTLPKKSINTSSSTTPSPLTFPKQTQNSTSSSYSQGTGAKASGLSSLLSSAPPQSKAKPVAPTVSSLTIQTPFKTVQTKHAGQQSLRVRSDGRLLVTGGWDSRIRIYSTKTLTEVAVLKWHKEGVYAAGFSEILDSFSLAKADQASQDDDEKSTKDASSQSAELTRQDVRVSGLGKLQRQREEQMQMKHWVVAGAKDGKVSLWEVY</sequence>
<dbReference type="Proteomes" id="UP000799755">
    <property type="component" value="Unassembled WGS sequence"/>
</dbReference>
<comment type="caution">
    <text evidence="1">The sequence shown here is derived from an EMBL/GenBank/DDBJ whole genome shotgun (WGS) entry which is preliminary data.</text>
</comment>
<dbReference type="EMBL" id="MU003499">
    <property type="protein sequence ID" value="KAF2473875.1"/>
    <property type="molecule type" value="Genomic_DNA"/>
</dbReference>
<keyword evidence="2" id="KW-1185">Reference proteome</keyword>
<evidence type="ECO:0000313" key="1">
    <source>
        <dbReference type="EMBL" id="KAF2473875.1"/>
    </source>
</evidence>
<gene>
    <name evidence="1" type="ORF">BDR25DRAFT_256853</name>
</gene>